<feature type="region of interest" description="Disordered" evidence="1">
    <location>
        <begin position="490"/>
        <end position="592"/>
    </location>
</feature>
<feature type="compositionally biased region" description="Polar residues" evidence="1">
    <location>
        <begin position="161"/>
        <end position="175"/>
    </location>
</feature>
<evidence type="ECO:0000313" key="3">
    <source>
        <dbReference type="EMBL" id="QEF97589.1"/>
    </source>
</evidence>
<feature type="compositionally biased region" description="Basic and acidic residues" evidence="1">
    <location>
        <begin position="655"/>
        <end position="665"/>
    </location>
</feature>
<evidence type="ECO:0000313" key="4">
    <source>
        <dbReference type="Proteomes" id="UP000321353"/>
    </source>
</evidence>
<evidence type="ECO:0000259" key="2">
    <source>
        <dbReference type="Pfam" id="PF13629"/>
    </source>
</evidence>
<feature type="compositionally biased region" description="Low complexity" evidence="1">
    <location>
        <begin position="291"/>
        <end position="311"/>
    </location>
</feature>
<feature type="region of interest" description="Disordered" evidence="1">
    <location>
        <begin position="414"/>
        <end position="453"/>
    </location>
</feature>
<evidence type="ECO:0000256" key="1">
    <source>
        <dbReference type="SAM" id="MobiDB-lite"/>
    </source>
</evidence>
<feature type="compositionally biased region" description="Polar residues" evidence="1">
    <location>
        <begin position="119"/>
        <end position="129"/>
    </location>
</feature>
<feature type="region of interest" description="Disordered" evidence="1">
    <location>
        <begin position="106"/>
        <end position="129"/>
    </location>
</feature>
<dbReference type="Proteomes" id="UP000321353">
    <property type="component" value="Chromosome"/>
</dbReference>
<protein>
    <recommendedName>
        <fullName evidence="2">Pilus formation protein N-terminal domain-containing protein</fullName>
    </recommendedName>
</protein>
<organism evidence="3 4">
    <name type="scientific">Stieleria maiorica</name>
    <dbReference type="NCBI Taxonomy" id="2795974"/>
    <lineage>
        <taxon>Bacteria</taxon>
        <taxon>Pseudomonadati</taxon>
        <taxon>Planctomycetota</taxon>
        <taxon>Planctomycetia</taxon>
        <taxon>Pirellulales</taxon>
        <taxon>Pirellulaceae</taxon>
        <taxon>Stieleria</taxon>
    </lineage>
</organism>
<name>A0A5B9MAP0_9BACT</name>
<feature type="region of interest" description="Disordered" evidence="1">
    <location>
        <begin position="156"/>
        <end position="180"/>
    </location>
</feature>
<reference evidence="3 4" key="1">
    <citation type="submission" date="2019-02" db="EMBL/GenBank/DDBJ databases">
        <title>Planctomycetal bacteria perform biofilm scaping via a novel small molecule.</title>
        <authorList>
            <person name="Jeske O."/>
            <person name="Boedeker C."/>
            <person name="Wiegand S."/>
            <person name="Breitling P."/>
            <person name="Kallscheuer N."/>
            <person name="Jogler M."/>
            <person name="Rohde M."/>
            <person name="Petersen J."/>
            <person name="Medema M.H."/>
            <person name="Surup F."/>
            <person name="Jogler C."/>
        </authorList>
    </citation>
    <scope>NUCLEOTIDE SEQUENCE [LARGE SCALE GENOMIC DNA]</scope>
    <source>
        <strain evidence="3 4">Mal15</strain>
    </source>
</reference>
<feature type="compositionally biased region" description="Low complexity" evidence="1">
    <location>
        <begin position="417"/>
        <end position="429"/>
    </location>
</feature>
<dbReference type="InterPro" id="IPR032789">
    <property type="entry name" value="T2SS-T3SS_pil_N"/>
</dbReference>
<feature type="domain" description="Pilus formation protein N-terminal" evidence="2">
    <location>
        <begin position="690"/>
        <end position="747"/>
    </location>
</feature>
<gene>
    <name evidence="3" type="ORF">Mal15_16300</name>
</gene>
<dbReference type="RefSeq" id="WP_147867243.1">
    <property type="nucleotide sequence ID" value="NZ_CP036264.1"/>
</dbReference>
<dbReference type="EMBL" id="CP036264">
    <property type="protein sequence ID" value="QEF97589.1"/>
    <property type="molecule type" value="Genomic_DNA"/>
</dbReference>
<dbReference type="Pfam" id="PF13629">
    <property type="entry name" value="T2SS-T3SS_pil_N"/>
    <property type="match status" value="1"/>
</dbReference>
<dbReference type="KEGG" id="smam:Mal15_16300"/>
<dbReference type="AlphaFoldDB" id="A0A5B9MAP0"/>
<feature type="compositionally biased region" description="Polar residues" evidence="1">
    <location>
        <begin position="500"/>
        <end position="524"/>
    </location>
</feature>
<proteinExistence type="predicted"/>
<feature type="compositionally biased region" description="Polar residues" evidence="1">
    <location>
        <begin position="438"/>
        <end position="453"/>
    </location>
</feature>
<feature type="region of interest" description="Disordered" evidence="1">
    <location>
        <begin position="280"/>
        <end position="351"/>
    </location>
</feature>
<keyword evidence="4" id="KW-1185">Reference proteome</keyword>
<feature type="compositionally biased region" description="Low complexity" evidence="1">
    <location>
        <begin position="643"/>
        <end position="654"/>
    </location>
</feature>
<feature type="region of interest" description="Disordered" evidence="1">
    <location>
        <begin position="622"/>
        <end position="688"/>
    </location>
</feature>
<feature type="region of interest" description="Disordered" evidence="1">
    <location>
        <begin position="373"/>
        <end position="401"/>
    </location>
</feature>
<sequence>MRGINAKSTGQNADPSRRIAKRAVLLAVLVATGSSAGAQQPRGAMIQSRYFNQTAGTPQLVRQGAESASGMSVGVVQSNPFFASDQPASAANSSDPRVVTDRVDMPSDLAGRPVGRVRQNPNFQPSGVSDQPLIALDSIDAHATQVEAFDRFSQEAAGVSNAPQNQTQPPSQSARGSLAVAAPSTSPAPLAIPTGAATPISSAPIGSAPAAMAAEPTRWASRGQAVPIGVAAEQSSRVIPVTDARDHQTTIQETQPIFFTLSDDTAEDDDAFTSDFQAPAEAAEADPVDPSPADDAGEAPSASHSTASAASEPIAQGPISDTAKPDAPESEDASSPPSAPPASKPDSAPVAIGTPVKLAPAVNFLPEALAPIDAGNAQPSADEIEAVSEADRNSDDEIDALVVSNRARARLLKVPSQQQAQPVLQKVQPAPQPLPQPTATAEQSTQDPVSQIAVNRHPKAVAIATPPVDLQFSDHDAAVVQSAIDPIRFNEAAKTDPAEQDQQWPTTNAQSNSAAMSGDVQQDTLVVKAPATAGGQPHGPSDVRSAEPDTHDAMPAISRRQPVATRTVLGKTDAERTQRQATTGRVGSHAIVTSEAPGIEQIGTDEAPLIAAPVAVNPSQAASRAAAEKGRPSIARADSGLPARLASSRSNLRRQSIDPEQKRIDVTVPDPRASQTHGGPGSPSGDQHQAVVLQLRRAQVRSMTIGGRVRRFTIEDKDVCQAFASGANQIKLIGTGTGQTQMTIWADVVDGQPTRKQTFQIQVSEGVDAIGEKVAAHTELLNDSIDKAFPTASVVVSLRGGELVVAGRCDDEETAKQIVRMVRKSCLVPVQDNLKVR</sequence>
<accession>A0A5B9MAP0</accession>